<dbReference type="Pfam" id="PF02374">
    <property type="entry name" value="ArsA_ATPase"/>
    <property type="match status" value="1"/>
</dbReference>
<dbReference type="PANTHER" id="PTHR10803">
    <property type="entry name" value="ARSENICAL PUMP-DRIVING ATPASE ARSENITE-TRANSLOCATING ATPASE"/>
    <property type="match status" value="1"/>
</dbReference>
<dbReference type="Gene3D" id="3.40.50.300">
    <property type="entry name" value="P-loop containing nucleotide triphosphate hydrolases"/>
    <property type="match status" value="1"/>
</dbReference>
<protein>
    <recommendedName>
        <fullName evidence="2">ArsA/GET3 Anion-transporting ATPase-like domain-containing protein</fullName>
    </recommendedName>
</protein>
<dbReference type="InterPro" id="IPR027417">
    <property type="entry name" value="P-loop_NTPase"/>
</dbReference>
<evidence type="ECO:0000313" key="3">
    <source>
        <dbReference type="EMBL" id="AQS57554.1"/>
    </source>
</evidence>
<name>A0A1U9KBZ2_9BACL</name>
<evidence type="ECO:0000259" key="2">
    <source>
        <dbReference type="Pfam" id="PF02374"/>
    </source>
</evidence>
<organism evidence="3 4">
    <name type="scientific">Novibacillus thermophilus</name>
    <dbReference type="NCBI Taxonomy" id="1471761"/>
    <lineage>
        <taxon>Bacteria</taxon>
        <taxon>Bacillati</taxon>
        <taxon>Bacillota</taxon>
        <taxon>Bacilli</taxon>
        <taxon>Bacillales</taxon>
        <taxon>Thermoactinomycetaceae</taxon>
        <taxon>Novibacillus</taxon>
    </lineage>
</organism>
<comment type="similarity">
    <text evidence="1">Belongs to the arsA ATPase family.</text>
</comment>
<dbReference type="CDD" id="cd02035">
    <property type="entry name" value="ArsA"/>
    <property type="match status" value="1"/>
</dbReference>
<evidence type="ECO:0000256" key="1">
    <source>
        <dbReference type="ARBA" id="ARBA00011040"/>
    </source>
</evidence>
<dbReference type="PANTHER" id="PTHR10803:SF3">
    <property type="entry name" value="ATPASE GET3"/>
    <property type="match status" value="1"/>
</dbReference>
<dbReference type="GO" id="GO:0005524">
    <property type="term" value="F:ATP binding"/>
    <property type="evidence" value="ECO:0007669"/>
    <property type="project" value="InterPro"/>
</dbReference>
<gene>
    <name evidence="3" type="ORF">B0W44_12980</name>
</gene>
<evidence type="ECO:0000313" key="4">
    <source>
        <dbReference type="Proteomes" id="UP000188603"/>
    </source>
</evidence>
<accession>A0A1U9KBZ2</accession>
<dbReference type="GO" id="GO:0016887">
    <property type="term" value="F:ATP hydrolysis activity"/>
    <property type="evidence" value="ECO:0007669"/>
    <property type="project" value="InterPro"/>
</dbReference>
<reference evidence="3 4" key="1">
    <citation type="journal article" date="2015" name="Int. J. Syst. Evol. Microbiol.">
        <title>Novibacillus thermophilus gen. nov., sp. nov., a Gram-staining-negative and moderately thermophilic member of the family Thermoactinomycetaceae.</title>
        <authorList>
            <person name="Yang G."/>
            <person name="Chen J."/>
            <person name="Zhou S."/>
        </authorList>
    </citation>
    <scope>NUCLEOTIDE SEQUENCE [LARGE SCALE GENOMIC DNA]</scope>
    <source>
        <strain evidence="3 4">SG-1</strain>
    </source>
</reference>
<dbReference type="AlphaFoldDB" id="A0A1U9KBZ2"/>
<dbReference type="EMBL" id="CP019699">
    <property type="protein sequence ID" value="AQS57554.1"/>
    <property type="molecule type" value="Genomic_DNA"/>
</dbReference>
<dbReference type="SUPFAM" id="SSF52540">
    <property type="entry name" value="P-loop containing nucleoside triphosphate hydrolases"/>
    <property type="match status" value="1"/>
</dbReference>
<dbReference type="NCBIfam" id="TIGR00345">
    <property type="entry name" value="GET3_arsA_TRC40"/>
    <property type="match status" value="1"/>
</dbReference>
<proteinExistence type="inferred from homology"/>
<keyword evidence="4" id="KW-1185">Reference proteome</keyword>
<feature type="domain" description="ArsA/GET3 Anion-transporting ATPase-like" evidence="2">
    <location>
        <begin position="1"/>
        <end position="306"/>
    </location>
</feature>
<dbReference type="InterPro" id="IPR016300">
    <property type="entry name" value="ATPase_ArsA/GET3"/>
</dbReference>
<dbReference type="STRING" id="1471761.B0W44_12980"/>
<dbReference type="Proteomes" id="UP000188603">
    <property type="component" value="Chromosome"/>
</dbReference>
<dbReference type="InterPro" id="IPR025723">
    <property type="entry name" value="ArsA/GET3_ATPase-like"/>
</dbReference>
<sequence length="313" mass="35068">MRLAFFGGKGGVGKTTCSAAFALALAEKGYRTLLVSTDPAHSTGDLLEVTGGEQPVNVKENLWLKEIDAEAASDRYIREVKQQLQGLTAPGLWKEVERQMDFAAASPGAEEAAQFDEMVGTILEADGSYDHLVFDTAPTGHTLRLMSLPELMGVWIEGMIARRKKTQDLNRMLSNIAGTDVEPEDRVYEILQRRKNRFAAVREALHNPDVTSFYFVLNPERLSIVETEKAMNLLHKYGVPVKGIVVNRVLPKEADGVFIAKRREQERAYVKNIAERFQGISKIYIPMKPTDIRGLDSLRAISELLWEGMFNKR</sequence>
<dbReference type="KEGG" id="ntr:B0W44_12980"/>